<dbReference type="CDD" id="cd04077">
    <property type="entry name" value="Peptidases_S8_PCSK9_ProteinaseK_like"/>
    <property type="match status" value="1"/>
</dbReference>
<dbReference type="PANTHER" id="PTHR43806:SF11">
    <property type="entry name" value="CEREVISIN-RELATED"/>
    <property type="match status" value="1"/>
</dbReference>
<keyword evidence="10" id="KW-1185">Reference proteome</keyword>
<dbReference type="PROSITE" id="PS00138">
    <property type="entry name" value="SUBTILASE_SER"/>
    <property type="match status" value="1"/>
</dbReference>
<dbReference type="PROSITE" id="PS00136">
    <property type="entry name" value="SUBTILASE_ASP"/>
    <property type="match status" value="1"/>
</dbReference>
<dbReference type="InterPro" id="IPR050131">
    <property type="entry name" value="Peptidase_S8_subtilisin-like"/>
</dbReference>
<evidence type="ECO:0000313" key="10">
    <source>
        <dbReference type="Proteomes" id="UP001500416"/>
    </source>
</evidence>
<evidence type="ECO:0000313" key="9">
    <source>
        <dbReference type="EMBL" id="GAA0250420.1"/>
    </source>
</evidence>
<dbReference type="PANTHER" id="PTHR43806">
    <property type="entry name" value="PEPTIDASE S8"/>
    <property type="match status" value="1"/>
</dbReference>
<sequence>MPGPLCPAIVGEGGHMRTLGSVCAALTLEAACALGYGDPCSRNTSDAPASPALGRVGGTPSPGRVRVRRTRKMRNNIQRRGCGYGYGRARRAAYAAAVVATAAVLPLVSVTVSAAATGEIRSAGGATAIADSYVVVFDHSDVPAAGVAATAAGLAGEFGGTVTHTYRDALRGFAVRMPEAAARRLAAHPSVAYVEQDHTARLAGTQSPTASWGLDRVDQRALPLDNSYTYPNDGAGVRAYVLDTGVRTTHTDFGGRAVHGRDTVDDDNDSTDCHGHGTHVAGTVGGTSHGIAKGATIVAVRIMNCSGTGSWSDIIAGIDWVAADHDPGEPAVANMSIGGGKHQALNDAVAAAIRDGVTFAVAAGNDNADACGTSPASTPEAITTGATDRTDRRASFSNHGGCLDLFAPGVGITSAWHTGDDATYTAGGTSMASPHVAGVAVLITAANPSSTPQQVRDRMIADATSGVVTDPRTGSPNHLLHVADGTPAEDDFSVSVSPSAGATDPGGELTATVSTKTVAGQPQKVALSAKGLPDGVTAAFEPGSVSSDESSTLTVSTSAATPAGTYPITITGAGVEVSRSATFTLTVNGTTPPGDCTDLANTRTGTLASGGGAYQPDGAWLLVRTSGRHEACLDGPQGANFDLFLLKWNGSAWATVARSTTTGAREALTYDGTAGYYRYRIASVSGSGAYTLGYTTP</sequence>
<dbReference type="InterPro" id="IPR022398">
    <property type="entry name" value="Peptidase_S8_His-AS"/>
</dbReference>
<reference evidence="10" key="1">
    <citation type="journal article" date="2019" name="Int. J. Syst. Evol. Microbiol.">
        <title>The Global Catalogue of Microorganisms (GCM) 10K type strain sequencing project: providing services to taxonomists for standard genome sequencing and annotation.</title>
        <authorList>
            <consortium name="The Broad Institute Genomics Platform"/>
            <consortium name="The Broad Institute Genome Sequencing Center for Infectious Disease"/>
            <person name="Wu L."/>
            <person name="Ma J."/>
        </authorList>
    </citation>
    <scope>NUCLEOTIDE SEQUENCE [LARGE SCALE GENOMIC DNA]</scope>
    <source>
        <strain evidence="10">JCM 3380</strain>
    </source>
</reference>
<dbReference type="InterPro" id="IPR037045">
    <property type="entry name" value="S8pro/Inhibitor_I9_sf"/>
</dbReference>
<keyword evidence="2 5" id="KW-0645">Protease</keyword>
<dbReference type="InterPro" id="IPR000209">
    <property type="entry name" value="Peptidase_S8/S53_dom"/>
</dbReference>
<dbReference type="Gene3D" id="3.30.70.80">
    <property type="entry name" value="Peptidase S8 propeptide/proteinase inhibitor I9"/>
    <property type="match status" value="1"/>
</dbReference>
<dbReference type="InterPro" id="IPR015500">
    <property type="entry name" value="Peptidase_S8_subtilisin-rel"/>
</dbReference>
<evidence type="ECO:0000256" key="2">
    <source>
        <dbReference type="ARBA" id="ARBA00022670"/>
    </source>
</evidence>
<dbReference type="InterPro" id="IPR036852">
    <property type="entry name" value="Peptidase_S8/S53_dom_sf"/>
</dbReference>
<evidence type="ECO:0000256" key="1">
    <source>
        <dbReference type="ARBA" id="ARBA00011073"/>
    </source>
</evidence>
<feature type="active site" description="Charge relay system" evidence="5">
    <location>
        <position position="276"/>
    </location>
</feature>
<keyword evidence="4 5" id="KW-0720">Serine protease</keyword>
<feature type="domain" description="Inhibitor I9" evidence="8">
    <location>
        <begin position="133"/>
        <end position="202"/>
    </location>
</feature>
<accession>A0ABP3E327</accession>
<dbReference type="SUPFAM" id="SSF52743">
    <property type="entry name" value="Subtilisin-like"/>
    <property type="match status" value="1"/>
</dbReference>
<dbReference type="InterPro" id="IPR010259">
    <property type="entry name" value="S8pro/Inhibitor_I9"/>
</dbReference>
<protein>
    <submittedName>
        <fullName evidence="9">Uncharacterized protein</fullName>
    </submittedName>
</protein>
<evidence type="ECO:0000256" key="5">
    <source>
        <dbReference type="PROSITE-ProRule" id="PRU01240"/>
    </source>
</evidence>
<dbReference type="SUPFAM" id="SSF54897">
    <property type="entry name" value="Protease propeptides/inhibitors"/>
    <property type="match status" value="1"/>
</dbReference>
<comment type="similarity">
    <text evidence="1 5 6">Belongs to the peptidase S8 family.</text>
</comment>
<dbReference type="PROSITE" id="PS00137">
    <property type="entry name" value="SUBTILASE_HIS"/>
    <property type="match status" value="1"/>
</dbReference>
<dbReference type="EMBL" id="BAAABU010000018">
    <property type="protein sequence ID" value="GAA0250420.1"/>
    <property type="molecule type" value="Genomic_DNA"/>
</dbReference>
<name>A0ABP3E327_9PSEU</name>
<dbReference type="Gene3D" id="3.40.50.200">
    <property type="entry name" value="Peptidase S8/S53 domain"/>
    <property type="match status" value="1"/>
</dbReference>
<organism evidence="9 10">
    <name type="scientific">Saccharothrix mutabilis subsp. mutabilis</name>
    <dbReference type="NCBI Taxonomy" id="66855"/>
    <lineage>
        <taxon>Bacteria</taxon>
        <taxon>Bacillati</taxon>
        <taxon>Actinomycetota</taxon>
        <taxon>Actinomycetes</taxon>
        <taxon>Pseudonocardiales</taxon>
        <taxon>Pseudonocardiaceae</taxon>
        <taxon>Saccharothrix</taxon>
    </lineage>
</organism>
<dbReference type="PRINTS" id="PR00723">
    <property type="entry name" value="SUBTILISIN"/>
</dbReference>
<evidence type="ECO:0000256" key="4">
    <source>
        <dbReference type="ARBA" id="ARBA00022825"/>
    </source>
</evidence>
<evidence type="ECO:0000259" key="7">
    <source>
        <dbReference type="Pfam" id="PF00082"/>
    </source>
</evidence>
<evidence type="ECO:0000256" key="6">
    <source>
        <dbReference type="RuleBase" id="RU003355"/>
    </source>
</evidence>
<dbReference type="Gene3D" id="2.60.120.380">
    <property type="match status" value="1"/>
</dbReference>
<evidence type="ECO:0000259" key="8">
    <source>
        <dbReference type="Pfam" id="PF05922"/>
    </source>
</evidence>
<gene>
    <name evidence="9" type="ORF">GCM10010492_58230</name>
</gene>
<feature type="active site" description="Charge relay system" evidence="5">
    <location>
        <position position="243"/>
    </location>
</feature>
<feature type="active site" description="Charge relay system" evidence="5">
    <location>
        <position position="430"/>
    </location>
</feature>
<proteinExistence type="inferred from homology"/>
<dbReference type="Pfam" id="PF00082">
    <property type="entry name" value="Peptidase_S8"/>
    <property type="match status" value="1"/>
</dbReference>
<feature type="domain" description="Peptidase S8/S53" evidence="7">
    <location>
        <begin position="237"/>
        <end position="466"/>
    </location>
</feature>
<dbReference type="InterPro" id="IPR023828">
    <property type="entry name" value="Peptidase_S8_Ser-AS"/>
</dbReference>
<comment type="caution">
    <text evidence="9">The sequence shown here is derived from an EMBL/GenBank/DDBJ whole genome shotgun (WGS) entry which is preliminary data.</text>
</comment>
<dbReference type="Proteomes" id="UP001500416">
    <property type="component" value="Unassembled WGS sequence"/>
</dbReference>
<dbReference type="InterPro" id="IPR023827">
    <property type="entry name" value="Peptidase_S8_Asp-AS"/>
</dbReference>
<dbReference type="PROSITE" id="PS51892">
    <property type="entry name" value="SUBTILASE"/>
    <property type="match status" value="1"/>
</dbReference>
<evidence type="ECO:0000256" key="3">
    <source>
        <dbReference type="ARBA" id="ARBA00022801"/>
    </source>
</evidence>
<dbReference type="Pfam" id="PF05922">
    <property type="entry name" value="Inhibitor_I9"/>
    <property type="match status" value="1"/>
</dbReference>
<dbReference type="InterPro" id="IPR034193">
    <property type="entry name" value="PCSK9_ProteinaseK-like"/>
</dbReference>
<keyword evidence="3 5" id="KW-0378">Hydrolase</keyword>